<proteinExistence type="predicted"/>
<accession>A0ABN2KQ09</accession>
<protein>
    <recommendedName>
        <fullName evidence="3">DUF1269 domain-containing protein</fullName>
    </recommendedName>
</protein>
<evidence type="ECO:0000313" key="1">
    <source>
        <dbReference type="EMBL" id="GAA1762671.1"/>
    </source>
</evidence>
<dbReference type="RefSeq" id="WP_232497551.1">
    <property type="nucleotide sequence ID" value="NZ_BAAANH010000004.1"/>
</dbReference>
<dbReference type="InterPro" id="IPR046288">
    <property type="entry name" value="DUF6325"/>
</dbReference>
<name>A0ABN2KQ09_9MICO</name>
<dbReference type="Pfam" id="PF19850">
    <property type="entry name" value="DUF6325"/>
    <property type="match status" value="1"/>
</dbReference>
<reference evidence="1 2" key="1">
    <citation type="journal article" date="2019" name="Int. J. Syst. Evol. Microbiol.">
        <title>The Global Catalogue of Microorganisms (GCM) 10K type strain sequencing project: providing services to taxonomists for standard genome sequencing and annotation.</title>
        <authorList>
            <consortium name="The Broad Institute Genomics Platform"/>
            <consortium name="The Broad Institute Genome Sequencing Center for Infectious Disease"/>
            <person name="Wu L."/>
            <person name="Ma J."/>
        </authorList>
    </citation>
    <scope>NUCLEOTIDE SEQUENCE [LARGE SCALE GENOMIC DNA]</scope>
    <source>
        <strain evidence="1 2">JCM 14319</strain>
    </source>
</reference>
<sequence length="142" mass="15336">MTEFEYGPVDLYLVGFEGDRPDEGTLEAIRELVAGGEIRLLDFLVVSREPDGSLQVSEFEEIADDYGFGVTELETIGLVGDEDVEEFAEQIPLGTSAALLAIELVWAKKLASRFAQSGGIVLSAERIPATVVNAVLAEAEEE</sequence>
<dbReference type="Proteomes" id="UP001500506">
    <property type="component" value="Unassembled WGS sequence"/>
</dbReference>
<organism evidence="1 2">
    <name type="scientific">Agromyces humatus</name>
    <dbReference type="NCBI Taxonomy" id="279573"/>
    <lineage>
        <taxon>Bacteria</taxon>
        <taxon>Bacillati</taxon>
        <taxon>Actinomycetota</taxon>
        <taxon>Actinomycetes</taxon>
        <taxon>Micrococcales</taxon>
        <taxon>Microbacteriaceae</taxon>
        <taxon>Agromyces</taxon>
    </lineage>
</organism>
<dbReference type="EMBL" id="BAAANH010000004">
    <property type="protein sequence ID" value="GAA1762671.1"/>
    <property type="molecule type" value="Genomic_DNA"/>
</dbReference>
<comment type="caution">
    <text evidence="1">The sequence shown here is derived from an EMBL/GenBank/DDBJ whole genome shotgun (WGS) entry which is preliminary data.</text>
</comment>
<evidence type="ECO:0008006" key="3">
    <source>
        <dbReference type="Google" id="ProtNLM"/>
    </source>
</evidence>
<gene>
    <name evidence="1" type="ORF">GCM10009747_22620</name>
</gene>
<keyword evidence="2" id="KW-1185">Reference proteome</keyword>
<evidence type="ECO:0000313" key="2">
    <source>
        <dbReference type="Proteomes" id="UP001500506"/>
    </source>
</evidence>